<feature type="domain" description="N-acetyltransferase" evidence="3">
    <location>
        <begin position="1"/>
        <end position="120"/>
    </location>
</feature>
<evidence type="ECO:0000256" key="2">
    <source>
        <dbReference type="ARBA" id="ARBA00023315"/>
    </source>
</evidence>
<organism evidence="4 5">
    <name type="scientific">Sinomonas terricola</name>
    <dbReference type="NCBI Taxonomy" id="3110330"/>
    <lineage>
        <taxon>Bacteria</taxon>
        <taxon>Bacillati</taxon>
        <taxon>Actinomycetota</taxon>
        <taxon>Actinomycetes</taxon>
        <taxon>Micrococcales</taxon>
        <taxon>Micrococcaceae</taxon>
        <taxon>Sinomonas</taxon>
    </lineage>
</organism>
<gene>
    <name evidence="4" type="ORF">SPF06_21275</name>
</gene>
<keyword evidence="1" id="KW-0808">Transferase</keyword>
<protein>
    <submittedName>
        <fullName evidence="4">GNAT family N-acetyltransferase</fullName>
    </submittedName>
</protein>
<dbReference type="PROSITE" id="PS51186">
    <property type="entry name" value="GNAT"/>
    <property type="match status" value="1"/>
</dbReference>
<dbReference type="InterPro" id="IPR016181">
    <property type="entry name" value="Acyl_CoA_acyltransferase"/>
</dbReference>
<keyword evidence="2" id="KW-0012">Acyltransferase</keyword>
<evidence type="ECO:0000256" key="1">
    <source>
        <dbReference type="ARBA" id="ARBA00022679"/>
    </source>
</evidence>
<dbReference type="SUPFAM" id="SSF55729">
    <property type="entry name" value="Acyl-CoA N-acyltransferases (Nat)"/>
    <property type="match status" value="1"/>
</dbReference>
<dbReference type="RefSeq" id="WP_323281170.1">
    <property type="nucleotide sequence ID" value="NZ_JAYGGQ010000025.1"/>
</dbReference>
<evidence type="ECO:0000313" key="4">
    <source>
        <dbReference type="EMBL" id="MEA5457258.1"/>
    </source>
</evidence>
<proteinExistence type="predicted"/>
<dbReference type="InterPro" id="IPR000182">
    <property type="entry name" value="GNAT_dom"/>
</dbReference>
<evidence type="ECO:0000259" key="3">
    <source>
        <dbReference type="PROSITE" id="PS51186"/>
    </source>
</evidence>
<dbReference type="Proteomes" id="UP001304769">
    <property type="component" value="Unassembled WGS sequence"/>
</dbReference>
<keyword evidence="5" id="KW-1185">Reference proteome</keyword>
<dbReference type="InterPro" id="IPR051016">
    <property type="entry name" value="Diverse_Substrate_AcTransf"/>
</dbReference>
<evidence type="ECO:0000313" key="5">
    <source>
        <dbReference type="Proteomes" id="UP001304769"/>
    </source>
</evidence>
<comment type="caution">
    <text evidence="4">The sequence shown here is derived from an EMBL/GenBank/DDBJ whole genome shotgun (WGS) entry which is preliminary data.</text>
</comment>
<reference evidence="4 5" key="1">
    <citation type="submission" date="2023-12" db="EMBL/GenBank/DDBJ databases">
        <title>Sinomonas terricola sp. nov, isolated from litchi orchard soil in Guangdong, PR China.</title>
        <authorList>
            <person name="Jiaxin W."/>
            <person name="Yang Z."/>
            <person name="Honghui Z."/>
        </authorList>
    </citation>
    <scope>NUCLEOTIDE SEQUENCE [LARGE SCALE GENOMIC DNA]</scope>
    <source>
        <strain evidence="4 5">JGH33</strain>
    </source>
</reference>
<dbReference type="EMBL" id="JAYGGQ010000025">
    <property type="protein sequence ID" value="MEA5457258.1"/>
    <property type="molecule type" value="Genomic_DNA"/>
</dbReference>
<dbReference type="Gene3D" id="3.40.630.30">
    <property type="match status" value="1"/>
</dbReference>
<dbReference type="PANTHER" id="PTHR10545">
    <property type="entry name" value="DIAMINE N-ACETYLTRANSFERASE"/>
    <property type="match status" value="1"/>
</dbReference>
<name>A0ABU5TC57_9MICC</name>
<sequence>MISEDWAARAAGLVRDGRLDLFVAVAGSKPVGYAAVTYDVGTWNAATYAHLDCLYVVGDYRGVGTGRRLFGAVVQHSRDLGHSELQWQTPAWNDGAIRFYRRLSPAEQAKQRFTLDLDRQ</sequence>
<dbReference type="Pfam" id="PF00583">
    <property type="entry name" value="Acetyltransf_1"/>
    <property type="match status" value="1"/>
</dbReference>
<dbReference type="PANTHER" id="PTHR10545:SF29">
    <property type="entry name" value="GH14572P-RELATED"/>
    <property type="match status" value="1"/>
</dbReference>
<dbReference type="CDD" id="cd04301">
    <property type="entry name" value="NAT_SF"/>
    <property type="match status" value="1"/>
</dbReference>
<accession>A0ABU5TC57</accession>